<evidence type="ECO:0000313" key="7">
    <source>
        <dbReference type="Proteomes" id="UP000031036"/>
    </source>
</evidence>
<protein>
    <submittedName>
        <fullName evidence="6">Organic solute transporter alpha-like protein 1</fullName>
    </submittedName>
</protein>
<comment type="caution">
    <text evidence="6">The sequence shown here is derived from an EMBL/GenBank/DDBJ whole genome shotgun (WGS) entry which is preliminary data.</text>
</comment>
<dbReference type="AlphaFoldDB" id="A0A0B2USX0"/>
<gene>
    <name evidence="6" type="primary">osta-1</name>
    <name evidence="6" type="ORF">Tcan_06625</name>
</gene>
<dbReference type="OrthoDB" id="5832279at2759"/>
<proteinExistence type="predicted"/>
<keyword evidence="2 5" id="KW-0812">Transmembrane</keyword>
<reference evidence="6 7" key="1">
    <citation type="submission" date="2014-11" db="EMBL/GenBank/DDBJ databases">
        <title>Genetic blueprint of the zoonotic pathogen Toxocara canis.</title>
        <authorList>
            <person name="Zhu X.-Q."/>
            <person name="Korhonen P.K."/>
            <person name="Cai H."/>
            <person name="Young N.D."/>
            <person name="Nejsum P."/>
            <person name="von Samson-Himmelstjerna G."/>
            <person name="Boag P.R."/>
            <person name="Tan P."/>
            <person name="Li Q."/>
            <person name="Min J."/>
            <person name="Yang Y."/>
            <person name="Wang X."/>
            <person name="Fang X."/>
            <person name="Hall R.S."/>
            <person name="Hofmann A."/>
            <person name="Sternberg P.W."/>
            <person name="Jex A.R."/>
            <person name="Gasser R.B."/>
        </authorList>
    </citation>
    <scope>NUCLEOTIDE SEQUENCE [LARGE SCALE GENOMIC DNA]</scope>
    <source>
        <strain evidence="6">PN_DK_2014</strain>
    </source>
</reference>
<dbReference type="Proteomes" id="UP000031036">
    <property type="component" value="Unassembled WGS sequence"/>
</dbReference>
<evidence type="ECO:0000313" key="6">
    <source>
        <dbReference type="EMBL" id="KHN74131.1"/>
    </source>
</evidence>
<dbReference type="InterPro" id="IPR005178">
    <property type="entry name" value="Ostalpha/TMEM184C"/>
</dbReference>
<feature type="transmembrane region" description="Helical" evidence="5">
    <location>
        <begin position="216"/>
        <end position="235"/>
    </location>
</feature>
<evidence type="ECO:0000256" key="1">
    <source>
        <dbReference type="ARBA" id="ARBA00004141"/>
    </source>
</evidence>
<feature type="transmembrane region" description="Helical" evidence="5">
    <location>
        <begin position="14"/>
        <end position="41"/>
    </location>
</feature>
<evidence type="ECO:0000256" key="5">
    <source>
        <dbReference type="SAM" id="Phobius"/>
    </source>
</evidence>
<dbReference type="STRING" id="6265.A0A0B2USX0"/>
<evidence type="ECO:0000256" key="3">
    <source>
        <dbReference type="ARBA" id="ARBA00022989"/>
    </source>
</evidence>
<dbReference type="PANTHER" id="PTHR23423">
    <property type="entry name" value="ORGANIC SOLUTE TRANSPORTER-RELATED"/>
    <property type="match status" value="1"/>
</dbReference>
<accession>A0A0B2USX0</accession>
<comment type="subcellular location">
    <subcellularLocation>
        <location evidence="1">Membrane</location>
        <topology evidence="1">Multi-pass membrane protein</topology>
    </subcellularLocation>
</comment>
<feature type="transmembrane region" description="Helical" evidence="5">
    <location>
        <begin position="255"/>
        <end position="278"/>
    </location>
</feature>
<dbReference type="OMA" id="MMMIKEC"/>
<dbReference type="GO" id="GO:0016020">
    <property type="term" value="C:membrane"/>
    <property type="evidence" value="ECO:0007669"/>
    <property type="project" value="UniProtKB-SubCell"/>
</dbReference>
<keyword evidence="7" id="KW-1185">Reference proteome</keyword>
<name>A0A0B2USX0_TOXCA</name>
<feature type="transmembrane region" description="Helical" evidence="5">
    <location>
        <begin position="182"/>
        <end position="204"/>
    </location>
</feature>
<keyword evidence="3 5" id="KW-1133">Transmembrane helix</keyword>
<dbReference type="EMBL" id="JPKZ01002967">
    <property type="protein sequence ID" value="KHN74131.1"/>
    <property type="molecule type" value="Genomic_DNA"/>
</dbReference>
<feature type="transmembrane region" description="Helical" evidence="5">
    <location>
        <begin position="87"/>
        <end position="115"/>
    </location>
</feature>
<sequence>MVPNAAEWMKSIPAAYLVFLIISTIATAAAIALAFVHLYAIRYYVRTKDIRNDLYYLCLIFPIVALTSLLGMYFLRSAMFLNAVAYVYVMICLLFVVMLLCDVFGGHEMFVKYLLMRKEQVRFDRSPFCCCCKFLPTILPTEQNIRYIEWMTIQSPYVRIILEIINVIAFFEQTGYAVCSVILNIFKVISMFSALYGCFILIPLGKEKTELYRITFIFRLVNLTQICLTLQMLIFETIGSFRGFGGSLLASHAKAMFWYNAVVTYEMCAMSIAATIYLHPRKCALFDKYKRYCPRDVSIANSIPGGPGRPSVTSMG</sequence>
<dbReference type="SMART" id="SM01417">
    <property type="entry name" value="Solute_trans_a"/>
    <property type="match status" value="1"/>
</dbReference>
<organism evidence="6 7">
    <name type="scientific">Toxocara canis</name>
    <name type="common">Canine roundworm</name>
    <dbReference type="NCBI Taxonomy" id="6265"/>
    <lineage>
        <taxon>Eukaryota</taxon>
        <taxon>Metazoa</taxon>
        <taxon>Ecdysozoa</taxon>
        <taxon>Nematoda</taxon>
        <taxon>Chromadorea</taxon>
        <taxon>Rhabditida</taxon>
        <taxon>Spirurina</taxon>
        <taxon>Ascaridomorpha</taxon>
        <taxon>Ascaridoidea</taxon>
        <taxon>Toxocaridae</taxon>
        <taxon>Toxocara</taxon>
    </lineage>
</organism>
<feature type="transmembrane region" description="Helical" evidence="5">
    <location>
        <begin position="53"/>
        <end position="75"/>
    </location>
</feature>
<keyword evidence="4 5" id="KW-0472">Membrane</keyword>
<dbReference type="Pfam" id="PF03619">
    <property type="entry name" value="Solute_trans_a"/>
    <property type="match status" value="1"/>
</dbReference>
<evidence type="ECO:0000256" key="4">
    <source>
        <dbReference type="ARBA" id="ARBA00023136"/>
    </source>
</evidence>
<evidence type="ECO:0000256" key="2">
    <source>
        <dbReference type="ARBA" id="ARBA00022692"/>
    </source>
</evidence>
<feature type="transmembrane region" description="Helical" evidence="5">
    <location>
        <begin position="156"/>
        <end position="176"/>
    </location>
</feature>